<dbReference type="FunFam" id="3.40.50.620:FF:000021">
    <property type="entry name" value="Riboflavin biosynthesis protein"/>
    <property type="match status" value="1"/>
</dbReference>
<evidence type="ECO:0000256" key="2">
    <source>
        <dbReference type="ARBA" id="ARBA00004726"/>
    </source>
</evidence>
<keyword evidence="9 15" id="KW-0418">Kinase</keyword>
<keyword evidence="11 15" id="KW-0067">ATP-binding</keyword>
<dbReference type="Pfam" id="PF01687">
    <property type="entry name" value="Flavokinase"/>
    <property type="match status" value="1"/>
</dbReference>
<evidence type="ECO:0000256" key="6">
    <source>
        <dbReference type="ARBA" id="ARBA00022679"/>
    </source>
</evidence>
<dbReference type="SMART" id="SM00904">
    <property type="entry name" value="Flavokinase"/>
    <property type="match status" value="1"/>
</dbReference>
<feature type="domain" description="Riboflavin kinase" evidence="16">
    <location>
        <begin position="200"/>
        <end position="324"/>
    </location>
</feature>
<reference evidence="18" key="1">
    <citation type="journal article" date="2019" name="Int. J. Syst. Evol. Microbiol.">
        <title>The Global Catalogue of Microorganisms (GCM) 10K type strain sequencing project: providing services to taxonomists for standard genome sequencing and annotation.</title>
        <authorList>
            <consortium name="The Broad Institute Genomics Platform"/>
            <consortium name="The Broad Institute Genome Sequencing Center for Infectious Disease"/>
            <person name="Wu L."/>
            <person name="Ma J."/>
        </authorList>
    </citation>
    <scope>NUCLEOTIDE SEQUENCE [LARGE SCALE GENOMIC DNA]</scope>
    <source>
        <strain evidence="18">CGMCC 1.10130</strain>
    </source>
</reference>
<dbReference type="Proteomes" id="UP000619743">
    <property type="component" value="Unassembled WGS sequence"/>
</dbReference>
<comment type="function">
    <text evidence="1">Catalyzes the phosphorylation of riboflavin to FMN followed by the adenylation of FMN to FAD.</text>
</comment>
<evidence type="ECO:0000256" key="7">
    <source>
        <dbReference type="ARBA" id="ARBA00022695"/>
    </source>
</evidence>
<evidence type="ECO:0000256" key="4">
    <source>
        <dbReference type="ARBA" id="ARBA00022630"/>
    </source>
</evidence>
<comment type="caution">
    <text evidence="17">The sequence shown here is derived from an EMBL/GenBank/DDBJ whole genome shotgun (WGS) entry which is preliminary data.</text>
</comment>
<evidence type="ECO:0000256" key="8">
    <source>
        <dbReference type="ARBA" id="ARBA00022741"/>
    </source>
</evidence>
<evidence type="ECO:0000256" key="10">
    <source>
        <dbReference type="ARBA" id="ARBA00022827"/>
    </source>
</evidence>
<accession>A0A8J2U3K4</accession>
<keyword evidence="5 15" id="KW-0288">FMN</keyword>
<dbReference type="SUPFAM" id="SSF82114">
    <property type="entry name" value="Riboflavin kinase-like"/>
    <property type="match status" value="1"/>
</dbReference>
<evidence type="ECO:0000256" key="5">
    <source>
        <dbReference type="ARBA" id="ARBA00022643"/>
    </source>
</evidence>
<dbReference type="GO" id="GO:0003919">
    <property type="term" value="F:FMN adenylyltransferase activity"/>
    <property type="evidence" value="ECO:0007669"/>
    <property type="project" value="UniProtKB-UniRule"/>
</dbReference>
<dbReference type="GO" id="GO:0006747">
    <property type="term" value="P:FAD biosynthetic process"/>
    <property type="evidence" value="ECO:0007669"/>
    <property type="project" value="UniProtKB-UniRule"/>
</dbReference>
<comment type="pathway">
    <text evidence="3 15">Cofactor biosynthesis; FMN biosynthesis; FMN from riboflavin (ATP route): step 1/1.</text>
</comment>
<dbReference type="InterPro" id="IPR023468">
    <property type="entry name" value="Riboflavin_kinase"/>
</dbReference>
<evidence type="ECO:0000256" key="3">
    <source>
        <dbReference type="ARBA" id="ARBA00005201"/>
    </source>
</evidence>
<dbReference type="PANTHER" id="PTHR22749:SF6">
    <property type="entry name" value="RIBOFLAVIN KINASE"/>
    <property type="match status" value="1"/>
</dbReference>
<dbReference type="GO" id="GO:0009398">
    <property type="term" value="P:FMN biosynthetic process"/>
    <property type="evidence" value="ECO:0007669"/>
    <property type="project" value="UniProtKB-UniRule"/>
</dbReference>
<dbReference type="InterPro" id="IPR015865">
    <property type="entry name" value="Riboflavin_kinase_bac/euk"/>
</dbReference>
<comment type="similarity">
    <text evidence="15">Belongs to the ribF family.</text>
</comment>
<comment type="pathway">
    <text evidence="2 15">Cofactor biosynthesis; FAD biosynthesis; FAD from FMN: step 1/1.</text>
</comment>
<dbReference type="InterPro" id="IPR014729">
    <property type="entry name" value="Rossmann-like_a/b/a_fold"/>
</dbReference>
<dbReference type="PANTHER" id="PTHR22749">
    <property type="entry name" value="RIBOFLAVIN KINASE/FMN ADENYLYLTRANSFERASE"/>
    <property type="match status" value="1"/>
</dbReference>
<comment type="catalytic activity">
    <reaction evidence="13 15">
        <text>riboflavin + ATP = FMN + ADP + H(+)</text>
        <dbReference type="Rhea" id="RHEA:14357"/>
        <dbReference type="ChEBI" id="CHEBI:15378"/>
        <dbReference type="ChEBI" id="CHEBI:30616"/>
        <dbReference type="ChEBI" id="CHEBI:57986"/>
        <dbReference type="ChEBI" id="CHEBI:58210"/>
        <dbReference type="ChEBI" id="CHEBI:456216"/>
        <dbReference type="EC" id="2.7.1.26"/>
    </reaction>
</comment>
<keyword evidence="10 15" id="KW-0274">FAD</keyword>
<dbReference type="GO" id="GO:0009231">
    <property type="term" value="P:riboflavin biosynthetic process"/>
    <property type="evidence" value="ECO:0007669"/>
    <property type="project" value="InterPro"/>
</dbReference>
<dbReference type="SUPFAM" id="SSF52374">
    <property type="entry name" value="Nucleotidylyl transferase"/>
    <property type="match status" value="1"/>
</dbReference>
<dbReference type="UniPathway" id="UPA00276">
    <property type="reaction ID" value="UER00406"/>
</dbReference>
<dbReference type="Gene3D" id="2.40.30.30">
    <property type="entry name" value="Riboflavin kinase-like"/>
    <property type="match status" value="1"/>
</dbReference>
<proteinExistence type="inferred from homology"/>
<protein>
    <recommendedName>
        <fullName evidence="15">Riboflavin biosynthesis protein</fullName>
    </recommendedName>
    <domain>
        <recommendedName>
            <fullName evidence="15">Riboflavin kinase</fullName>
            <ecNumber evidence="15">2.7.1.26</ecNumber>
        </recommendedName>
        <alternativeName>
            <fullName evidence="15">Flavokinase</fullName>
        </alternativeName>
    </domain>
    <domain>
        <recommendedName>
            <fullName evidence="15">FMN adenylyltransferase</fullName>
            <ecNumber evidence="15">2.7.7.2</ecNumber>
        </recommendedName>
        <alternativeName>
            <fullName evidence="15">FAD pyrophosphorylase</fullName>
        </alternativeName>
        <alternativeName>
            <fullName evidence="15">FAD synthase</fullName>
        </alternativeName>
    </domain>
</protein>
<evidence type="ECO:0000256" key="11">
    <source>
        <dbReference type="ARBA" id="ARBA00022840"/>
    </source>
</evidence>
<dbReference type="NCBIfam" id="NF004163">
    <property type="entry name" value="PRK05627.1-6"/>
    <property type="match status" value="1"/>
</dbReference>
<evidence type="ECO:0000259" key="16">
    <source>
        <dbReference type="SMART" id="SM00904"/>
    </source>
</evidence>
<evidence type="ECO:0000256" key="13">
    <source>
        <dbReference type="ARBA" id="ARBA00047880"/>
    </source>
</evidence>
<dbReference type="EC" id="2.7.1.26" evidence="15"/>
<dbReference type="UniPathway" id="UPA00277">
    <property type="reaction ID" value="UER00407"/>
</dbReference>
<comment type="catalytic activity">
    <reaction evidence="14 15">
        <text>FMN + ATP + H(+) = FAD + diphosphate</text>
        <dbReference type="Rhea" id="RHEA:17237"/>
        <dbReference type="ChEBI" id="CHEBI:15378"/>
        <dbReference type="ChEBI" id="CHEBI:30616"/>
        <dbReference type="ChEBI" id="CHEBI:33019"/>
        <dbReference type="ChEBI" id="CHEBI:57692"/>
        <dbReference type="ChEBI" id="CHEBI:58210"/>
        <dbReference type="EC" id="2.7.7.2"/>
    </reaction>
</comment>
<keyword evidence="12" id="KW-0511">Multifunctional enzyme</keyword>
<dbReference type="AlphaFoldDB" id="A0A8J2U3K4"/>
<dbReference type="InterPro" id="IPR002606">
    <property type="entry name" value="Riboflavin_kinase_bac"/>
</dbReference>
<dbReference type="CDD" id="cd02064">
    <property type="entry name" value="FAD_synthetase_N"/>
    <property type="match status" value="1"/>
</dbReference>
<dbReference type="GO" id="GO:0008531">
    <property type="term" value="F:riboflavin kinase activity"/>
    <property type="evidence" value="ECO:0007669"/>
    <property type="project" value="UniProtKB-UniRule"/>
</dbReference>
<keyword evidence="7 15" id="KW-0548">Nucleotidyltransferase</keyword>
<dbReference type="EMBL" id="BMDX01000004">
    <property type="protein sequence ID" value="GGA71003.1"/>
    <property type="molecule type" value="Genomic_DNA"/>
</dbReference>
<name>A0A8J2U3K4_9GAMM</name>
<gene>
    <name evidence="17" type="primary">ribF</name>
    <name evidence="17" type="ORF">GCM10011369_10900</name>
</gene>
<dbReference type="GO" id="GO:0005524">
    <property type="term" value="F:ATP binding"/>
    <property type="evidence" value="ECO:0007669"/>
    <property type="project" value="UniProtKB-UniRule"/>
</dbReference>
<dbReference type="NCBIfam" id="NF004159">
    <property type="entry name" value="PRK05627.1-2"/>
    <property type="match status" value="1"/>
</dbReference>
<dbReference type="NCBIfam" id="TIGR00083">
    <property type="entry name" value="ribF"/>
    <property type="match status" value="1"/>
</dbReference>
<dbReference type="Pfam" id="PF06574">
    <property type="entry name" value="FAD_syn"/>
    <property type="match status" value="1"/>
</dbReference>
<evidence type="ECO:0000256" key="9">
    <source>
        <dbReference type="ARBA" id="ARBA00022777"/>
    </source>
</evidence>
<dbReference type="PIRSF" id="PIRSF004491">
    <property type="entry name" value="FAD_Synth"/>
    <property type="match status" value="1"/>
</dbReference>
<keyword evidence="6 15" id="KW-0808">Transferase</keyword>
<dbReference type="InterPro" id="IPR023465">
    <property type="entry name" value="Riboflavin_kinase_dom_sf"/>
</dbReference>
<organism evidence="17 18">
    <name type="scientific">Neiella marina</name>
    <dbReference type="NCBI Taxonomy" id="508461"/>
    <lineage>
        <taxon>Bacteria</taxon>
        <taxon>Pseudomonadati</taxon>
        <taxon>Pseudomonadota</taxon>
        <taxon>Gammaproteobacteria</taxon>
        <taxon>Alteromonadales</taxon>
        <taxon>Echinimonadaceae</taxon>
        <taxon>Neiella</taxon>
    </lineage>
</organism>
<evidence type="ECO:0000313" key="17">
    <source>
        <dbReference type="EMBL" id="GGA71003.1"/>
    </source>
</evidence>
<evidence type="ECO:0000256" key="1">
    <source>
        <dbReference type="ARBA" id="ARBA00002121"/>
    </source>
</evidence>
<dbReference type="NCBIfam" id="NF004160">
    <property type="entry name" value="PRK05627.1-3"/>
    <property type="match status" value="1"/>
</dbReference>
<dbReference type="EC" id="2.7.7.2" evidence="15"/>
<dbReference type="Gene3D" id="3.40.50.620">
    <property type="entry name" value="HUPs"/>
    <property type="match status" value="1"/>
</dbReference>
<evidence type="ECO:0000256" key="12">
    <source>
        <dbReference type="ARBA" id="ARBA00023268"/>
    </source>
</evidence>
<sequence length="334" mass="37152">MLFGSVILRAFNSQTAQMELIRGIHNLRLRHRQCVLTIGNFDGVHQGHQAVLRQLVAKAKAFGVPSMVMVFEPQPQEVFAGDKAPARLSLLRDKVRLLAEIGIDRLLCVQFNPRFAAMSATQFIDNLLVEKLAIRFLVVGDDFCFGKGRQGHYSDLVTAGKQHGFEVNNTQSFVLNEQRVSSTQIRAALANDHLDDAEALLGHRYALTGRVVHGDALGRTIGFPTANVLMKRQVIPVQGVYAVEAELANGRLVSGMANIGRRPTVKGTRPQLEVHLFDFNGDLYGQRIKVDLVAKLREEQSFASVDALKDQLAQDKVVARRRLEQESPRVQQLN</sequence>
<evidence type="ECO:0000313" key="18">
    <source>
        <dbReference type="Proteomes" id="UP000619743"/>
    </source>
</evidence>
<evidence type="ECO:0000256" key="15">
    <source>
        <dbReference type="PIRNR" id="PIRNR004491"/>
    </source>
</evidence>
<evidence type="ECO:0000256" key="14">
    <source>
        <dbReference type="ARBA" id="ARBA00049494"/>
    </source>
</evidence>
<keyword evidence="4 15" id="KW-0285">Flavoprotein</keyword>
<dbReference type="InterPro" id="IPR015864">
    <property type="entry name" value="FAD_synthase"/>
</dbReference>
<keyword evidence="18" id="KW-1185">Reference proteome</keyword>
<dbReference type="NCBIfam" id="NF004162">
    <property type="entry name" value="PRK05627.1-5"/>
    <property type="match status" value="1"/>
</dbReference>
<dbReference type="FunFam" id="2.40.30.30:FF:000003">
    <property type="entry name" value="Riboflavin biosynthesis protein"/>
    <property type="match status" value="1"/>
</dbReference>
<keyword evidence="8 15" id="KW-0547">Nucleotide-binding</keyword>